<dbReference type="PANTHER" id="PTHR22600">
    <property type="entry name" value="BETA-HEXOSAMINIDASE"/>
    <property type="match status" value="1"/>
</dbReference>
<dbReference type="PANTHER" id="PTHR22600:SF21">
    <property type="entry name" value="BETA-HEXOSAMINIDASE A"/>
    <property type="match status" value="1"/>
</dbReference>
<dbReference type="GO" id="GO:0005764">
    <property type="term" value="C:lysosome"/>
    <property type="evidence" value="ECO:0007669"/>
    <property type="project" value="TreeGrafter"/>
</dbReference>
<proteinExistence type="inferred from homology"/>
<comment type="similarity">
    <text evidence="2">Belongs to the glycosyl hydrolase 20 family.</text>
</comment>
<reference evidence="6" key="1">
    <citation type="submission" date="2023-03" db="EMBL/GenBank/DDBJ databases">
        <authorList>
            <person name="Steffen K."/>
            <person name="Cardenas P."/>
        </authorList>
    </citation>
    <scope>NUCLEOTIDE SEQUENCE</scope>
</reference>
<dbReference type="GO" id="GO:0016020">
    <property type="term" value="C:membrane"/>
    <property type="evidence" value="ECO:0007669"/>
    <property type="project" value="TreeGrafter"/>
</dbReference>
<dbReference type="GO" id="GO:0030203">
    <property type="term" value="P:glycosaminoglycan metabolic process"/>
    <property type="evidence" value="ECO:0007669"/>
    <property type="project" value="TreeGrafter"/>
</dbReference>
<evidence type="ECO:0000256" key="4">
    <source>
        <dbReference type="ARBA" id="ARBA00022801"/>
    </source>
</evidence>
<dbReference type="Pfam" id="PF00728">
    <property type="entry name" value="Glyco_hydro_20"/>
    <property type="match status" value="1"/>
</dbReference>
<comment type="caution">
    <text evidence="6">The sequence shown here is derived from an EMBL/GenBank/DDBJ whole genome shotgun (WGS) entry which is preliminary data.</text>
</comment>
<evidence type="ECO:0000256" key="1">
    <source>
        <dbReference type="ARBA" id="ARBA00001231"/>
    </source>
</evidence>
<dbReference type="GO" id="GO:0006689">
    <property type="term" value="P:ganglioside catabolic process"/>
    <property type="evidence" value="ECO:0007669"/>
    <property type="project" value="TreeGrafter"/>
</dbReference>
<evidence type="ECO:0000313" key="7">
    <source>
        <dbReference type="Proteomes" id="UP001174909"/>
    </source>
</evidence>
<dbReference type="SUPFAM" id="SSF51445">
    <property type="entry name" value="(Trans)glycosidases"/>
    <property type="match status" value="1"/>
</dbReference>
<dbReference type="PRINTS" id="PR00738">
    <property type="entry name" value="GLHYDRLASE20"/>
</dbReference>
<keyword evidence="4" id="KW-0378">Hydrolase</keyword>
<comment type="catalytic activity">
    <reaction evidence="1">
        <text>Hydrolysis of terminal non-reducing N-acetyl-D-hexosamine residues in N-acetyl-beta-D-hexosaminides.</text>
        <dbReference type="EC" id="3.2.1.52"/>
    </reaction>
</comment>
<feature type="domain" description="Glycoside hydrolase family 20 catalytic" evidence="5">
    <location>
        <begin position="53"/>
        <end position="205"/>
    </location>
</feature>
<evidence type="ECO:0000256" key="2">
    <source>
        <dbReference type="ARBA" id="ARBA00006285"/>
    </source>
</evidence>
<dbReference type="InterPro" id="IPR017853">
    <property type="entry name" value="GH"/>
</dbReference>
<protein>
    <recommendedName>
        <fullName evidence="3">beta-N-acetylhexosaminidase</fullName>
        <ecNumber evidence="3">3.2.1.52</ecNumber>
    </recommendedName>
</protein>
<dbReference type="EMBL" id="CASHTH010000760">
    <property type="protein sequence ID" value="CAI8007266.1"/>
    <property type="molecule type" value="Genomic_DNA"/>
</dbReference>
<name>A0AA35RBB9_GEOBA</name>
<evidence type="ECO:0000259" key="5">
    <source>
        <dbReference type="Pfam" id="PF00728"/>
    </source>
</evidence>
<dbReference type="GO" id="GO:0005975">
    <property type="term" value="P:carbohydrate metabolic process"/>
    <property type="evidence" value="ECO:0007669"/>
    <property type="project" value="InterPro"/>
</dbReference>
<evidence type="ECO:0000313" key="6">
    <source>
        <dbReference type="EMBL" id="CAI8007266.1"/>
    </source>
</evidence>
<accession>A0AA35RBB9</accession>
<dbReference type="EC" id="3.2.1.52" evidence="3"/>
<gene>
    <name evidence="6" type="ORF">GBAR_LOCUS5124</name>
</gene>
<organism evidence="6 7">
    <name type="scientific">Geodia barretti</name>
    <name type="common">Barrett's horny sponge</name>
    <dbReference type="NCBI Taxonomy" id="519541"/>
    <lineage>
        <taxon>Eukaryota</taxon>
        <taxon>Metazoa</taxon>
        <taxon>Porifera</taxon>
        <taxon>Demospongiae</taxon>
        <taxon>Heteroscleromorpha</taxon>
        <taxon>Tetractinellida</taxon>
        <taxon>Astrophorina</taxon>
        <taxon>Geodiidae</taxon>
        <taxon>Geodia</taxon>
    </lineage>
</organism>
<dbReference type="Gene3D" id="3.20.20.80">
    <property type="entry name" value="Glycosidases"/>
    <property type="match status" value="1"/>
</dbReference>
<sequence length="252" mass="28463">MCSAPRVCTLVLFIVKGPAIDPTTPPISHSFIFPSLPSPSSPPLSPFNNSSRESNPVIQQWMKDHGYTDYSKVEQYHETTLLDLVARLNKQYIVWQEIFDNGLEVLPNTVIDVWKKGWEDEMKRVTASGLHAILSTCWYLNDISYGADWTKYYQCDPQNFNGTKEEQELVVGGHCCLWGEFVDSTNFLTRYWPRAGAVGERLWSPASVTDVNDAGVRLHNFRCRMLSRGIPAEPPDGPSFCTTEWNGITPPS</sequence>
<dbReference type="Proteomes" id="UP001174909">
    <property type="component" value="Unassembled WGS sequence"/>
</dbReference>
<dbReference type="InterPro" id="IPR015883">
    <property type="entry name" value="Glyco_hydro_20_cat"/>
</dbReference>
<evidence type="ECO:0000256" key="3">
    <source>
        <dbReference type="ARBA" id="ARBA00012663"/>
    </source>
</evidence>
<keyword evidence="7" id="KW-1185">Reference proteome</keyword>
<dbReference type="AlphaFoldDB" id="A0AA35RBB9"/>
<dbReference type="GO" id="GO:0004563">
    <property type="term" value="F:beta-N-acetylhexosaminidase activity"/>
    <property type="evidence" value="ECO:0007669"/>
    <property type="project" value="UniProtKB-EC"/>
</dbReference>
<dbReference type="InterPro" id="IPR025705">
    <property type="entry name" value="Beta_hexosaminidase_sua/sub"/>
</dbReference>